<evidence type="ECO:0000313" key="3">
    <source>
        <dbReference type="EMBL" id="NOU82163.1"/>
    </source>
</evidence>
<dbReference type="Pfam" id="PF22725">
    <property type="entry name" value="GFO_IDH_MocA_C3"/>
    <property type="match status" value="1"/>
</dbReference>
<sequence length="329" mass="36685">MNLGIAGAGMIVKDLLSFIGEIPGISLTAIFARPGREDALQELQNQYGIARLYTDYSAMLRDTDVDTIYVALPNHLHYAFTKEALLSGKHVICEKPFTSNLAEFLELKEIAERRELILVEAISNQYLNNVAAVKEQLAGLGSIKMVSCNYSQYSSRYDAFKRGEILPAFNPEMSGGALMDINIYNIHLVVGFFGSPQYVEYRANMERGIDTSGVLLLDYGIFKCVCIGAKDSTAPGAVNIQGTEGYIQINGSANGCDSYDYVLNREKPVRVDHKDHPHRMYDEFLHFERFIREQDRKTAAEMLAHSERVMRVIEQAKASAGLVFGSDRG</sequence>
<dbReference type="Gene3D" id="3.30.360.10">
    <property type="entry name" value="Dihydrodipicolinate Reductase, domain 2"/>
    <property type="match status" value="1"/>
</dbReference>
<dbReference type="PANTHER" id="PTHR43054">
    <property type="match status" value="1"/>
</dbReference>
<dbReference type="SUPFAM" id="SSF55347">
    <property type="entry name" value="Glyceraldehyde-3-phosphate dehydrogenase-like, C-terminal domain"/>
    <property type="match status" value="1"/>
</dbReference>
<dbReference type="InterPro" id="IPR055170">
    <property type="entry name" value="GFO_IDH_MocA-like_dom"/>
</dbReference>
<evidence type="ECO:0000259" key="2">
    <source>
        <dbReference type="Pfam" id="PF22725"/>
    </source>
</evidence>
<dbReference type="EMBL" id="WHOB01000069">
    <property type="protein sequence ID" value="NOU82163.1"/>
    <property type="molecule type" value="Genomic_DNA"/>
</dbReference>
<dbReference type="RefSeq" id="WP_171719514.1">
    <property type="nucleotide sequence ID" value="NZ_WHOB01000069.1"/>
</dbReference>
<keyword evidence="4" id="KW-1185">Reference proteome</keyword>
<dbReference type="SUPFAM" id="SSF51735">
    <property type="entry name" value="NAD(P)-binding Rossmann-fold domains"/>
    <property type="match status" value="1"/>
</dbReference>
<gene>
    <name evidence="3" type="ORF">GC101_25185</name>
</gene>
<dbReference type="Gene3D" id="3.40.50.720">
    <property type="entry name" value="NAD(P)-binding Rossmann-like Domain"/>
    <property type="match status" value="1"/>
</dbReference>
<proteinExistence type="predicted"/>
<protein>
    <submittedName>
        <fullName evidence="3">Gfo/Idh/MocA family oxidoreductase</fullName>
    </submittedName>
</protein>
<evidence type="ECO:0000313" key="4">
    <source>
        <dbReference type="Proteomes" id="UP000596857"/>
    </source>
</evidence>
<dbReference type="InterPro" id="IPR036291">
    <property type="entry name" value="NAD(P)-bd_dom_sf"/>
</dbReference>
<comment type="caution">
    <text evidence="3">The sequence shown here is derived from an EMBL/GenBank/DDBJ whole genome shotgun (WGS) entry which is preliminary data.</text>
</comment>
<accession>A0ABX1YQS0</accession>
<feature type="domain" description="Gfo/Idh/MocA-like oxidoreductase N-terminal" evidence="1">
    <location>
        <begin position="2"/>
        <end position="118"/>
    </location>
</feature>
<organism evidence="3 4">
    <name type="scientific">Paenibacillus phytohabitans</name>
    <dbReference type="NCBI Taxonomy" id="2654978"/>
    <lineage>
        <taxon>Bacteria</taxon>
        <taxon>Bacillati</taxon>
        <taxon>Bacillota</taxon>
        <taxon>Bacilli</taxon>
        <taxon>Bacillales</taxon>
        <taxon>Paenibacillaceae</taxon>
        <taxon>Paenibacillus</taxon>
    </lineage>
</organism>
<dbReference type="Pfam" id="PF01408">
    <property type="entry name" value="GFO_IDH_MocA"/>
    <property type="match status" value="1"/>
</dbReference>
<name>A0ABX1YQS0_9BACL</name>
<feature type="domain" description="GFO/IDH/MocA-like oxidoreductase" evidence="2">
    <location>
        <begin position="140"/>
        <end position="247"/>
    </location>
</feature>
<dbReference type="Proteomes" id="UP000596857">
    <property type="component" value="Unassembled WGS sequence"/>
</dbReference>
<evidence type="ECO:0000259" key="1">
    <source>
        <dbReference type="Pfam" id="PF01408"/>
    </source>
</evidence>
<dbReference type="PANTHER" id="PTHR43054:SF1">
    <property type="entry name" value="SCYLLO-INOSITOL 2-DEHYDROGENASE (NADP(+)) IOLU"/>
    <property type="match status" value="1"/>
</dbReference>
<reference evidence="3 4" key="1">
    <citation type="submission" date="2019-10" db="EMBL/GenBank/DDBJ databases">
        <title>Description of Paenibacillus terricola sp. nov.</title>
        <authorList>
            <person name="Carlier A."/>
            <person name="Qi S."/>
        </authorList>
    </citation>
    <scope>NUCLEOTIDE SEQUENCE [LARGE SCALE GENOMIC DNA]</scope>
    <source>
        <strain evidence="3 4">LMG 31459</strain>
    </source>
</reference>
<dbReference type="InterPro" id="IPR000683">
    <property type="entry name" value="Gfo/Idh/MocA-like_OxRdtase_N"/>
</dbReference>